<reference evidence="4 5" key="1">
    <citation type="submission" date="2023-03" db="EMBL/GenBank/DDBJ databases">
        <title>NovoSphingobium album sp. nov. isolated from polycyclic aromatic hydrocarbons- and heavy-metal polluted soil.</title>
        <authorList>
            <person name="Liu Z."/>
            <person name="Wang K."/>
        </authorList>
    </citation>
    <scope>NUCLEOTIDE SEQUENCE [LARGE SCALE GENOMIC DNA]</scope>
    <source>
        <strain evidence="4 5">H3SJ31-1</strain>
    </source>
</reference>
<evidence type="ECO:0000313" key="5">
    <source>
        <dbReference type="Proteomes" id="UP001216253"/>
    </source>
</evidence>
<name>A0ABT5WUD1_9SPHN</name>
<dbReference type="EMBL" id="JARESE010000062">
    <property type="protein sequence ID" value="MDE8653474.1"/>
    <property type="molecule type" value="Genomic_DNA"/>
</dbReference>
<feature type="DNA-binding region" description="H-T-H motif" evidence="2">
    <location>
        <begin position="68"/>
        <end position="87"/>
    </location>
</feature>
<organism evidence="4 5">
    <name type="scientific">Novosphingobium album</name>
    <name type="common">ex Liu et al. 2023</name>
    <dbReference type="NCBI Taxonomy" id="3031130"/>
    <lineage>
        <taxon>Bacteria</taxon>
        <taxon>Pseudomonadati</taxon>
        <taxon>Pseudomonadota</taxon>
        <taxon>Alphaproteobacteria</taxon>
        <taxon>Sphingomonadales</taxon>
        <taxon>Sphingomonadaceae</taxon>
        <taxon>Novosphingobium</taxon>
    </lineage>
</organism>
<dbReference type="InterPro" id="IPR001647">
    <property type="entry name" value="HTH_TetR"/>
</dbReference>
<gene>
    <name evidence="4" type="ORF">PYV00_17385</name>
</gene>
<dbReference type="InterPro" id="IPR009057">
    <property type="entry name" value="Homeodomain-like_sf"/>
</dbReference>
<evidence type="ECO:0000313" key="4">
    <source>
        <dbReference type="EMBL" id="MDE8653474.1"/>
    </source>
</evidence>
<comment type="caution">
    <text evidence="4">The sequence shown here is derived from an EMBL/GenBank/DDBJ whole genome shotgun (WGS) entry which is preliminary data.</text>
</comment>
<dbReference type="RefSeq" id="WP_275229553.1">
    <property type="nucleotide sequence ID" value="NZ_JARESE010000062.1"/>
</dbReference>
<dbReference type="Proteomes" id="UP001216253">
    <property type="component" value="Unassembled WGS sequence"/>
</dbReference>
<dbReference type="PROSITE" id="PS50977">
    <property type="entry name" value="HTH_TETR_2"/>
    <property type="match status" value="1"/>
</dbReference>
<accession>A0ABT5WUD1</accession>
<sequence length="250" mass="28068">MASKEAVRKAGGKPLFPPAPGIATGTGANLVSHNLNGQRLGPKGRETRERILAAAIELIESSEEEMITLSAVAQRASLRMTSLYNYFSDLTELIIAILEPVAASAEAAYLAQLRPHWPDDEIYERCYAFVFAYHAFWVRHSRLLHLRNTISDHRDRRMMMRRIDAARPIVDLLVRQMNATLEPGGAALSMATLLMTGIERSFTIVTDRQLPRLIEMNIERPERYLEPSARLLEFAIRDMRARVATGAEPG</sequence>
<proteinExistence type="predicted"/>
<evidence type="ECO:0000256" key="1">
    <source>
        <dbReference type="ARBA" id="ARBA00023125"/>
    </source>
</evidence>
<feature type="domain" description="HTH tetR-type" evidence="3">
    <location>
        <begin position="45"/>
        <end position="105"/>
    </location>
</feature>
<keyword evidence="5" id="KW-1185">Reference proteome</keyword>
<dbReference type="Gene3D" id="1.10.357.10">
    <property type="entry name" value="Tetracycline Repressor, domain 2"/>
    <property type="match status" value="1"/>
</dbReference>
<evidence type="ECO:0000256" key="2">
    <source>
        <dbReference type="PROSITE-ProRule" id="PRU00335"/>
    </source>
</evidence>
<protein>
    <submittedName>
        <fullName evidence="4">TetR/AcrR family transcriptional regulator</fullName>
    </submittedName>
</protein>
<dbReference type="SUPFAM" id="SSF46689">
    <property type="entry name" value="Homeodomain-like"/>
    <property type="match status" value="1"/>
</dbReference>
<evidence type="ECO:0000259" key="3">
    <source>
        <dbReference type="PROSITE" id="PS50977"/>
    </source>
</evidence>
<keyword evidence="1 2" id="KW-0238">DNA-binding</keyword>